<proteinExistence type="predicted"/>
<dbReference type="Pfam" id="PF16187">
    <property type="entry name" value="Peptidase_M16_M"/>
    <property type="match status" value="1"/>
</dbReference>
<dbReference type="InterPro" id="IPR054734">
    <property type="entry name" value="PqqF-like_C_4"/>
</dbReference>
<dbReference type="SUPFAM" id="SSF63411">
    <property type="entry name" value="LuxS/MPP-like metallohydrolase"/>
    <property type="match status" value="2"/>
</dbReference>
<dbReference type="InterPro" id="IPR050626">
    <property type="entry name" value="Peptidase_M16"/>
</dbReference>
<keyword evidence="1" id="KW-0479">Metal-binding</keyword>
<dbReference type="Proteomes" id="UP000694864">
    <property type="component" value="Chromosome 2"/>
</dbReference>
<dbReference type="Gene3D" id="3.30.830.10">
    <property type="entry name" value="Metalloenzyme, LuxS/M16 peptidase-like"/>
    <property type="match status" value="2"/>
</dbReference>
<dbReference type="RefSeq" id="XP_010431022.1">
    <property type="nucleotide sequence ID" value="XM_010432720.2"/>
</dbReference>
<evidence type="ECO:0000313" key="5">
    <source>
        <dbReference type="RefSeq" id="XP_010431022.1"/>
    </source>
</evidence>
<accession>A0ABM0TTA2</accession>
<evidence type="ECO:0000259" key="3">
    <source>
        <dbReference type="Pfam" id="PF22456"/>
    </source>
</evidence>
<gene>
    <name evidence="5" type="primary">LOC104715299</name>
</gene>
<feature type="domain" description="Peptidase M16 middle/third" evidence="2">
    <location>
        <begin position="1"/>
        <end position="221"/>
    </location>
</feature>
<sequence length="511" mass="59651">MRIDLISSSFKAAECRTEPWFKSRFIEEQIPLEFIQMWNEAPETSTSLKLSTSENQFIPSAIKLRVTAASVPKCIVDNSLIKMWHKCNGLDLSYVYLCINLNGGKYSVGDQLMMDLFTELLRDDLDQLIFEGKKAKISSSLSISDNRLMFQVKGYREKLHVFFSELWKKFKSFSPKSKRFEIIKEQVASELNNMDIKTQSEHLLLPNLYEGSYGVHEKLNALAQITFDHLESFIRALCSQQVSIEGLCYGDVLEKEAVEISEFIERTLEGPTPPKVGKKRRIVCVPHRVRFRRDANAIRKSANNSIAKVYFRIGRKKDLNEELGAMLALFDSIVDDLLFDQLRTQEHLGYELTCDTDLTGGVCGFYIYVVSSRFNPNHLLRRIYNFVTNIRSFLENMEEEIFEDYIVSTSFKLFDGLESTWNEIVCQRYKFKWHKKEQAELIKIQKEDLIKWYNKYFVASSHSCRRVAVCIWGSNTNKKNKKTCERNLRIFKKLQLSSTKLRKMKWLLSKR</sequence>
<dbReference type="Pfam" id="PF22456">
    <property type="entry name" value="PqqF-like_C_4"/>
    <property type="match status" value="1"/>
</dbReference>
<protein>
    <submittedName>
        <fullName evidence="5">Nardilysin-like isoform X1</fullName>
    </submittedName>
</protein>
<evidence type="ECO:0000313" key="4">
    <source>
        <dbReference type="Proteomes" id="UP000694864"/>
    </source>
</evidence>
<dbReference type="GeneID" id="104715299"/>
<reference evidence="4" key="1">
    <citation type="journal article" date="2014" name="Nat. Commun.">
        <title>The emerging biofuel crop Camelina sativa retains a highly undifferentiated hexaploid genome structure.</title>
        <authorList>
            <person name="Kagale S."/>
            <person name="Koh C."/>
            <person name="Nixon J."/>
            <person name="Bollina V."/>
            <person name="Clarke W.E."/>
            <person name="Tuteja R."/>
            <person name="Spillane C."/>
            <person name="Robinson S.J."/>
            <person name="Links M.G."/>
            <person name="Clarke C."/>
            <person name="Higgins E.E."/>
            <person name="Huebert T."/>
            <person name="Sharpe A.G."/>
            <person name="Parkin I.A."/>
        </authorList>
    </citation>
    <scope>NUCLEOTIDE SEQUENCE [LARGE SCALE GENOMIC DNA]</scope>
    <source>
        <strain evidence="4">cv. DH55</strain>
    </source>
</reference>
<name>A0ABM0TTA2_CAMSA</name>
<evidence type="ECO:0000256" key="1">
    <source>
        <dbReference type="ARBA" id="ARBA00022723"/>
    </source>
</evidence>
<dbReference type="InterPro" id="IPR011249">
    <property type="entry name" value="Metalloenz_LuxS/M16"/>
</dbReference>
<feature type="domain" description="Coenzyme PQQ synthesis protein F-like C-terminal lobe" evidence="3">
    <location>
        <begin position="330"/>
        <end position="405"/>
    </location>
</feature>
<organism evidence="4 5">
    <name type="scientific">Camelina sativa</name>
    <name type="common">False flax</name>
    <name type="synonym">Myagrum sativum</name>
    <dbReference type="NCBI Taxonomy" id="90675"/>
    <lineage>
        <taxon>Eukaryota</taxon>
        <taxon>Viridiplantae</taxon>
        <taxon>Streptophyta</taxon>
        <taxon>Embryophyta</taxon>
        <taxon>Tracheophyta</taxon>
        <taxon>Spermatophyta</taxon>
        <taxon>Magnoliopsida</taxon>
        <taxon>eudicotyledons</taxon>
        <taxon>Gunneridae</taxon>
        <taxon>Pentapetalae</taxon>
        <taxon>rosids</taxon>
        <taxon>malvids</taxon>
        <taxon>Brassicales</taxon>
        <taxon>Brassicaceae</taxon>
        <taxon>Camelineae</taxon>
        <taxon>Camelina</taxon>
    </lineage>
</organism>
<keyword evidence="4" id="KW-1185">Reference proteome</keyword>
<reference evidence="5" key="2">
    <citation type="submission" date="2025-08" db="UniProtKB">
        <authorList>
            <consortium name="RefSeq"/>
        </authorList>
    </citation>
    <scope>IDENTIFICATION</scope>
    <source>
        <tissue evidence="5">Leaf</tissue>
    </source>
</reference>
<evidence type="ECO:0000259" key="2">
    <source>
        <dbReference type="Pfam" id="PF16187"/>
    </source>
</evidence>
<dbReference type="PANTHER" id="PTHR43690">
    <property type="entry name" value="NARDILYSIN"/>
    <property type="match status" value="1"/>
</dbReference>
<dbReference type="InterPro" id="IPR032632">
    <property type="entry name" value="Peptidase_M16_M"/>
</dbReference>
<dbReference type="PANTHER" id="PTHR43690:SF28">
    <property type="entry name" value="PEPTIDASE M16 N-TERMINAL DOMAIN-CONTAINING PROTEIN"/>
    <property type="match status" value="1"/>
</dbReference>